<gene>
    <name evidence="1" type="ORF">HDF09_002212</name>
</gene>
<organism evidence="1 2">
    <name type="scientific">Tunturiibacter empetritectus</name>
    <dbReference type="NCBI Taxonomy" id="3069691"/>
    <lineage>
        <taxon>Bacteria</taxon>
        <taxon>Pseudomonadati</taxon>
        <taxon>Acidobacteriota</taxon>
        <taxon>Terriglobia</taxon>
        <taxon>Terriglobales</taxon>
        <taxon>Acidobacteriaceae</taxon>
        <taxon>Tunturiibacter</taxon>
    </lineage>
</organism>
<name>A0A7W8IJV2_9BACT</name>
<dbReference type="Proteomes" id="UP000568106">
    <property type="component" value="Unassembled WGS sequence"/>
</dbReference>
<proteinExistence type="predicted"/>
<evidence type="ECO:0000313" key="1">
    <source>
        <dbReference type="EMBL" id="MBB5317543.1"/>
    </source>
</evidence>
<dbReference type="AlphaFoldDB" id="A0A7W8IJV2"/>
<keyword evidence="2" id="KW-1185">Reference proteome</keyword>
<protein>
    <submittedName>
        <fullName evidence="1">Uncharacterized protein</fullName>
    </submittedName>
</protein>
<comment type="caution">
    <text evidence="1">The sequence shown here is derived from an EMBL/GenBank/DDBJ whole genome shotgun (WGS) entry which is preliminary data.</text>
</comment>
<evidence type="ECO:0000313" key="2">
    <source>
        <dbReference type="Proteomes" id="UP000568106"/>
    </source>
</evidence>
<accession>A0A7W8IJV2</accession>
<sequence>MTTMNTRNFDDYVAAEMRLDKEAIDRLKRRYPEWEFVQRSEGQKTLPLVSAQAAPVGTSGEPLIQAVQRIIRASPNREWISADIYAALATESFPLPEPRTQRMANISTALGKLAERPSSYVRLVYKGAGRNPNRYQWRDIP</sequence>
<dbReference type="EMBL" id="JACHDY010000002">
    <property type="protein sequence ID" value="MBB5317543.1"/>
    <property type="molecule type" value="Genomic_DNA"/>
</dbReference>
<reference evidence="1" key="1">
    <citation type="submission" date="2020-08" db="EMBL/GenBank/DDBJ databases">
        <title>Genomic Encyclopedia of Type Strains, Phase IV (KMG-V): Genome sequencing to study the core and pangenomes of soil and plant-associated prokaryotes.</title>
        <authorList>
            <person name="Whitman W."/>
        </authorList>
    </citation>
    <scope>NUCLEOTIDE SEQUENCE [LARGE SCALE GENOMIC DNA]</scope>
    <source>
        <strain evidence="1">M8UP27</strain>
    </source>
</reference>